<comment type="caution">
    <text evidence="3">The sequence shown here is derived from an EMBL/GenBank/DDBJ whole genome shotgun (WGS) entry which is preliminary data.</text>
</comment>
<dbReference type="EMBL" id="CAJHNH020000166">
    <property type="protein sequence ID" value="CAG5115801.1"/>
    <property type="molecule type" value="Genomic_DNA"/>
</dbReference>
<feature type="compositionally biased region" description="Polar residues" evidence="1">
    <location>
        <begin position="97"/>
        <end position="110"/>
    </location>
</feature>
<evidence type="ECO:0000313" key="3">
    <source>
        <dbReference type="EMBL" id="CAG5115801.1"/>
    </source>
</evidence>
<name>A0A8S3YK31_9EUPU</name>
<gene>
    <name evidence="3" type="ORF">CUNI_LOCUS1359</name>
</gene>
<feature type="region of interest" description="Disordered" evidence="1">
    <location>
        <begin position="78"/>
        <end position="127"/>
    </location>
</feature>
<evidence type="ECO:0000256" key="1">
    <source>
        <dbReference type="SAM" id="MobiDB-lite"/>
    </source>
</evidence>
<organism evidence="3 4">
    <name type="scientific">Candidula unifasciata</name>
    <dbReference type="NCBI Taxonomy" id="100452"/>
    <lineage>
        <taxon>Eukaryota</taxon>
        <taxon>Metazoa</taxon>
        <taxon>Spiralia</taxon>
        <taxon>Lophotrochozoa</taxon>
        <taxon>Mollusca</taxon>
        <taxon>Gastropoda</taxon>
        <taxon>Heterobranchia</taxon>
        <taxon>Euthyneura</taxon>
        <taxon>Panpulmonata</taxon>
        <taxon>Eupulmonata</taxon>
        <taxon>Stylommatophora</taxon>
        <taxon>Helicina</taxon>
        <taxon>Helicoidea</taxon>
        <taxon>Geomitridae</taxon>
        <taxon>Candidula</taxon>
    </lineage>
</organism>
<dbReference type="AlphaFoldDB" id="A0A8S3YK31"/>
<dbReference type="OrthoDB" id="6157514at2759"/>
<proteinExistence type="predicted"/>
<evidence type="ECO:0000313" key="4">
    <source>
        <dbReference type="Proteomes" id="UP000678393"/>
    </source>
</evidence>
<feature type="chain" id="PRO_5035822928" evidence="2">
    <location>
        <begin position="24"/>
        <end position="248"/>
    </location>
</feature>
<protein>
    <submittedName>
        <fullName evidence="3">Uncharacterized protein</fullName>
    </submittedName>
</protein>
<dbReference type="Proteomes" id="UP000678393">
    <property type="component" value="Unassembled WGS sequence"/>
</dbReference>
<feature type="non-terminal residue" evidence="3">
    <location>
        <position position="248"/>
    </location>
</feature>
<keyword evidence="4" id="KW-1185">Reference proteome</keyword>
<accession>A0A8S3YK31</accession>
<feature type="signal peptide" evidence="2">
    <location>
        <begin position="1"/>
        <end position="23"/>
    </location>
</feature>
<reference evidence="3" key="1">
    <citation type="submission" date="2021-04" db="EMBL/GenBank/DDBJ databases">
        <authorList>
            <consortium name="Molecular Ecology Group"/>
        </authorList>
    </citation>
    <scope>NUCLEOTIDE SEQUENCE</scope>
</reference>
<sequence length="248" mass="26802">MNPLTLPTSSIAVICILIFCVLAASQSTNTEPCEYDLDLTKNTVKITCQGSPSVVNVYAEKALLQADESMMNRFAENPLANSMMGGGSGTDSQSTGAKQPTEGSSSNKPGASSGGEQGTYQRDRQDMASKHVGSFSDVVWNATLKLDKAKQTLLTYSHSIRNISMKLSEGDLLLRADMEKLRRTSNSATDLKGGIIAAMTNQYNFMRSALLARNYELEKLVSSLTVLVEVTSDGLHSALMAHRMTMDE</sequence>
<keyword evidence="2" id="KW-0732">Signal</keyword>
<evidence type="ECO:0000256" key="2">
    <source>
        <dbReference type="SAM" id="SignalP"/>
    </source>
</evidence>